<sequence>MIDDVDDRPIDGLHSLKEQFKEYVLDYVEKLTHRDDAIKAMMIALKEEITKLKGELTIYKATLGNGGLVAVAPKPNVDVPKPKKFKKIRSARDVDNFL</sequence>
<proteinExistence type="predicted"/>
<gene>
    <name evidence="1" type="ORF">Goari_022804</name>
</gene>
<name>A0A7J8YN76_GOSAI</name>
<comment type="caution">
    <text evidence="1">The sequence shown here is derived from an EMBL/GenBank/DDBJ whole genome shotgun (WGS) entry which is preliminary data.</text>
</comment>
<reference evidence="1 2" key="1">
    <citation type="journal article" date="2019" name="Genome Biol. Evol.">
        <title>Insights into the evolution of the New World diploid cottons (Gossypium, subgenus Houzingenia) based on genome sequencing.</title>
        <authorList>
            <person name="Grover C.E."/>
            <person name="Arick M.A. 2nd"/>
            <person name="Thrash A."/>
            <person name="Conover J.L."/>
            <person name="Sanders W.S."/>
            <person name="Peterson D.G."/>
            <person name="Frelichowski J.E."/>
            <person name="Scheffler J.A."/>
            <person name="Scheffler B.E."/>
            <person name="Wendel J.F."/>
        </authorList>
    </citation>
    <scope>NUCLEOTIDE SEQUENCE [LARGE SCALE GENOMIC DNA]</scope>
    <source>
        <strain evidence="1">185</strain>
        <tissue evidence="1">Leaf</tissue>
    </source>
</reference>
<keyword evidence="2" id="KW-1185">Reference proteome</keyword>
<dbReference type="Proteomes" id="UP000593577">
    <property type="component" value="Unassembled WGS sequence"/>
</dbReference>
<evidence type="ECO:0000313" key="2">
    <source>
        <dbReference type="Proteomes" id="UP000593577"/>
    </source>
</evidence>
<protein>
    <submittedName>
        <fullName evidence="1">Uncharacterized protein</fullName>
    </submittedName>
</protein>
<organism evidence="1 2">
    <name type="scientific">Gossypium aridum</name>
    <name type="common">American cotton</name>
    <name type="synonym">Erioxylum aridum</name>
    <dbReference type="NCBI Taxonomy" id="34290"/>
    <lineage>
        <taxon>Eukaryota</taxon>
        <taxon>Viridiplantae</taxon>
        <taxon>Streptophyta</taxon>
        <taxon>Embryophyta</taxon>
        <taxon>Tracheophyta</taxon>
        <taxon>Spermatophyta</taxon>
        <taxon>Magnoliopsida</taxon>
        <taxon>eudicotyledons</taxon>
        <taxon>Gunneridae</taxon>
        <taxon>Pentapetalae</taxon>
        <taxon>rosids</taxon>
        <taxon>malvids</taxon>
        <taxon>Malvales</taxon>
        <taxon>Malvaceae</taxon>
        <taxon>Malvoideae</taxon>
        <taxon>Gossypium</taxon>
    </lineage>
</organism>
<accession>A0A7J8YN76</accession>
<dbReference type="EMBL" id="JABFAA010153928">
    <property type="protein sequence ID" value="MBA0700995.1"/>
    <property type="molecule type" value="Genomic_DNA"/>
</dbReference>
<evidence type="ECO:0000313" key="1">
    <source>
        <dbReference type="EMBL" id="MBA0700995.1"/>
    </source>
</evidence>
<dbReference type="AlphaFoldDB" id="A0A7J8YN76"/>